<feature type="transmembrane region" description="Helical" evidence="5">
    <location>
        <begin position="89"/>
        <end position="120"/>
    </location>
</feature>
<evidence type="ECO:0000313" key="6">
    <source>
        <dbReference type="EMBL" id="AWK75617.1"/>
    </source>
</evidence>
<feature type="transmembrane region" description="Helical" evidence="5">
    <location>
        <begin position="248"/>
        <end position="266"/>
    </location>
</feature>
<proteinExistence type="predicted"/>
<dbReference type="InterPro" id="IPR000537">
    <property type="entry name" value="UbiA_prenyltransferase"/>
</dbReference>
<organism evidence="6 7">
    <name type="scientific">Rhodococcus oxybenzonivorans</name>
    <dbReference type="NCBI Taxonomy" id="1990687"/>
    <lineage>
        <taxon>Bacteria</taxon>
        <taxon>Bacillati</taxon>
        <taxon>Actinomycetota</taxon>
        <taxon>Actinomycetes</taxon>
        <taxon>Mycobacteriales</taxon>
        <taxon>Nocardiaceae</taxon>
        <taxon>Rhodococcus</taxon>
    </lineage>
</organism>
<name>A0A2S2C3X6_9NOCA</name>
<dbReference type="EMBL" id="CP021354">
    <property type="protein sequence ID" value="AWK75617.1"/>
    <property type="molecule type" value="Genomic_DNA"/>
</dbReference>
<protein>
    <recommendedName>
        <fullName evidence="8">1,4-dihydroxy-2-naphthoate prenyltransferase</fullName>
    </recommendedName>
</protein>
<keyword evidence="4 5" id="KW-0472">Membrane</keyword>
<comment type="subcellular location">
    <subcellularLocation>
        <location evidence="1">Membrane</location>
        <topology evidence="1">Multi-pass membrane protein</topology>
    </subcellularLocation>
</comment>
<evidence type="ECO:0000256" key="3">
    <source>
        <dbReference type="ARBA" id="ARBA00022989"/>
    </source>
</evidence>
<dbReference type="OrthoDB" id="3212588at2"/>
<reference evidence="6 7" key="1">
    <citation type="submission" date="2017-05" db="EMBL/GenBank/DDBJ databases">
        <title>Isolation of Rhodococcus sp. S2-17 biodegrading of BP-3.</title>
        <authorList>
            <person name="Lee Y."/>
            <person name="Kim K.H."/>
            <person name="Chun B.H."/>
            <person name="Jung H.S."/>
            <person name="Jeon C.O."/>
        </authorList>
    </citation>
    <scope>NUCLEOTIDE SEQUENCE [LARGE SCALE GENOMIC DNA]</scope>
    <source>
        <strain evidence="6 7">S2-17</strain>
    </source>
</reference>
<evidence type="ECO:0000256" key="2">
    <source>
        <dbReference type="ARBA" id="ARBA00022692"/>
    </source>
</evidence>
<evidence type="ECO:0000256" key="1">
    <source>
        <dbReference type="ARBA" id="ARBA00004141"/>
    </source>
</evidence>
<gene>
    <name evidence="6" type="ORF">CBI38_16895</name>
</gene>
<dbReference type="GO" id="GO:0016020">
    <property type="term" value="C:membrane"/>
    <property type="evidence" value="ECO:0007669"/>
    <property type="project" value="UniProtKB-SubCell"/>
</dbReference>
<evidence type="ECO:0000313" key="7">
    <source>
        <dbReference type="Proteomes" id="UP000245711"/>
    </source>
</evidence>
<keyword evidence="3 5" id="KW-1133">Transmembrane helix</keyword>
<feature type="transmembrane region" description="Helical" evidence="5">
    <location>
        <begin position="198"/>
        <end position="218"/>
    </location>
</feature>
<dbReference type="GO" id="GO:0016765">
    <property type="term" value="F:transferase activity, transferring alkyl or aryl (other than methyl) groups"/>
    <property type="evidence" value="ECO:0007669"/>
    <property type="project" value="InterPro"/>
</dbReference>
<dbReference type="Gene3D" id="1.10.357.140">
    <property type="entry name" value="UbiA prenyltransferase"/>
    <property type="match status" value="1"/>
</dbReference>
<dbReference type="InterPro" id="IPR044878">
    <property type="entry name" value="UbiA_sf"/>
</dbReference>
<dbReference type="KEGG" id="roz:CBI38_16895"/>
<feature type="transmembrane region" description="Helical" evidence="5">
    <location>
        <begin position="225"/>
        <end position="242"/>
    </location>
</feature>
<evidence type="ECO:0000256" key="4">
    <source>
        <dbReference type="ARBA" id="ARBA00023136"/>
    </source>
</evidence>
<keyword evidence="2 5" id="KW-0812">Transmembrane</keyword>
<dbReference type="Pfam" id="PF01040">
    <property type="entry name" value="UbiA"/>
    <property type="match status" value="1"/>
</dbReference>
<dbReference type="Gene3D" id="1.20.120.1780">
    <property type="entry name" value="UbiA prenyltransferase"/>
    <property type="match status" value="1"/>
</dbReference>
<feature type="transmembrane region" description="Helical" evidence="5">
    <location>
        <begin position="157"/>
        <end position="178"/>
    </location>
</feature>
<keyword evidence="7" id="KW-1185">Reference proteome</keyword>
<feature type="transmembrane region" description="Helical" evidence="5">
    <location>
        <begin position="132"/>
        <end position="150"/>
    </location>
</feature>
<accession>A0A2S2C3X6</accession>
<sequence length="267" mass="27018">MPLSTAVSLVRTAHPGPAAAVTVLTLVIAVGMDANPGTVMVLGIAVLSGQLVVGWTNDLLDRTRDQVAGRTDKPLATGRISRTAVRRAVGMASATCVVASLLCGLAAGLLHLALVGAALAYNAGLKSTVWSWLPYALAFGGLPVVVSLASDPAQIPPLWMVVAGALFGIAAHLLNVMPDLAADAATGVRGLPHRLGARTIRIIAALILVAASATVFLGTGNSASVGHRVLLGAVLILAALTVRAPNRMPFYAAIAVAGANGVMLLLE</sequence>
<evidence type="ECO:0008006" key="8">
    <source>
        <dbReference type="Google" id="ProtNLM"/>
    </source>
</evidence>
<feature type="transmembrane region" description="Helical" evidence="5">
    <location>
        <begin position="36"/>
        <end position="56"/>
    </location>
</feature>
<evidence type="ECO:0000256" key="5">
    <source>
        <dbReference type="SAM" id="Phobius"/>
    </source>
</evidence>
<dbReference type="AlphaFoldDB" id="A0A2S2C3X6"/>
<dbReference type="Proteomes" id="UP000245711">
    <property type="component" value="Chromosome"/>
</dbReference>